<dbReference type="InterPro" id="IPR001249">
    <property type="entry name" value="AcCoA_biotinCC"/>
</dbReference>
<dbReference type="GO" id="GO:0006633">
    <property type="term" value="P:fatty acid biosynthetic process"/>
    <property type="evidence" value="ECO:0007669"/>
    <property type="project" value="UniProtKB-UniPathway"/>
</dbReference>
<keyword evidence="3 8" id="KW-0444">Lipid biosynthesis</keyword>
<evidence type="ECO:0000313" key="12">
    <source>
        <dbReference type="EMBL" id="KRN84538.1"/>
    </source>
</evidence>
<evidence type="ECO:0000313" key="13">
    <source>
        <dbReference type="Proteomes" id="UP000051491"/>
    </source>
</evidence>
<evidence type="ECO:0000313" key="11">
    <source>
        <dbReference type="EMBL" id="HJE96824.1"/>
    </source>
</evidence>
<evidence type="ECO:0000256" key="3">
    <source>
        <dbReference type="ARBA" id="ARBA00022516"/>
    </source>
</evidence>
<keyword evidence="6 8" id="KW-0275">Fatty acid biosynthesis</keyword>
<dbReference type="PANTHER" id="PTHR45266">
    <property type="entry name" value="OXALOACETATE DECARBOXYLASE ALPHA CHAIN"/>
    <property type="match status" value="1"/>
</dbReference>
<comment type="function">
    <text evidence="8">This protein is a component of the acetyl coenzyme A carboxylase complex; first, biotin carboxylase catalyzes the carboxylation of the carrier protein and then the transcarboxylase transfers the carboxyl group to form malonyl-CoA.</text>
</comment>
<dbReference type="Pfam" id="PF00364">
    <property type="entry name" value="Biotin_lipoyl"/>
    <property type="match status" value="1"/>
</dbReference>
<dbReference type="UniPathway" id="UPA00094"/>
<dbReference type="RefSeq" id="WP_010499067.1">
    <property type="nucleotide sequence ID" value="NZ_CP113926.1"/>
</dbReference>
<dbReference type="InterPro" id="IPR001882">
    <property type="entry name" value="Biotin_BS"/>
</dbReference>
<dbReference type="EMBL" id="DYXG01000036">
    <property type="protein sequence ID" value="HJE96824.1"/>
    <property type="molecule type" value="Genomic_DNA"/>
</dbReference>
<reference evidence="11" key="3">
    <citation type="submission" date="2021-09" db="EMBL/GenBank/DDBJ databases">
        <authorList>
            <person name="Gilroy R."/>
        </authorList>
    </citation>
    <scope>NUCLEOTIDE SEQUENCE</scope>
    <source>
        <strain evidence="11">CHK174-6876</strain>
    </source>
</reference>
<dbReference type="GO" id="GO:0009317">
    <property type="term" value="C:acetyl-CoA carboxylase complex"/>
    <property type="evidence" value="ECO:0007669"/>
    <property type="project" value="InterPro"/>
</dbReference>
<dbReference type="Gene3D" id="2.40.50.100">
    <property type="match status" value="1"/>
</dbReference>
<evidence type="ECO:0000256" key="2">
    <source>
        <dbReference type="ARBA" id="ARBA00017562"/>
    </source>
</evidence>
<evidence type="ECO:0000256" key="9">
    <source>
        <dbReference type="SAM" id="MobiDB-lite"/>
    </source>
</evidence>
<feature type="compositionally biased region" description="Basic and acidic residues" evidence="9">
    <location>
        <begin position="64"/>
        <end position="74"/>
    </location>
</feature>
<dbReference type="SUPFAM" id="SSF51230">
    <property type="entry name" value="Single hybrid motif"/>
    <property type="match status" value="1"/>
</dbReference>
<dbReference type="EMBL" id="JQBK01000028">
    <property type="protein sequence ID" value="KRN84538.1"/>
    <property type="molecule type" value="Genomic_DNA"/>
</dbReference>
<dbReference type="PRINTS" id="PR01071">
    <property type="entry name" value="ACOABIOTINCC"/>
</dbReference>
<feature type="domain" description="Lipoyl-binding" evidence="10">
    <location>
        <begin position="74"/>
        <end position="150"/>
    </location>
</feature>
<feature type="region of interest" description="Disordered" evidence="9">
    <location>
        <begin position="41"/>
        <end position="77"/>
    </location>
</feature>
<dbReference type="CDD" id="cd06850">
    <property type="entry name" value="biotinyl_domain"/>
    <property type="match status" value="1"/>
</dbReference>
<dbReference type="FunFam" id="2.40.50.100:FF:000003">
    <property type="entry name" value="Acetyl-CoA carboxylase biotin carboxyl carrier protein"/>
    <property type="match status" value="1"/>
</dbReference>
<dbReference type="AlphaFoldDB" id="A0A0R2KCP7"/>
<dbReference type="NCBIfam" id="TIGR00531">
    <property type="entry name" value="BCCP"/>
    <property type="match status" value="1"/>
</dbReference>
<reference evidence="12 13" key="1">
    <citation type="journal article" date="2015" name="Genome Announc.">
        <title>Expanding the biotechnology potential of lactobacilli through comparative genomics of 213 strains and associated genera.</title>
        <authorList>
            <person name="Sun Z."/>
            <person name="Harris H.M."/>
            <person name="McCann A."/>
            <person name="Guo C."/>
            <person name="Argimon S."/>
            <person name="Zhang W."/>
            <person name="Yang X."/>
            <person name="Jeffery I.B."/>
            <person name="Cooney J.C."/>
            <person name="Kagawa T.F."/>
            <person name="Liu W."/>
            <person name="Song Y."/>
            <person name="Salvetti E."/>
            <person name="Wrobel A."/>
            <person name="Rasinkangas P."/>
            <person name="Parkhill J."/>
            <person name="Rea M.C."/>
            <person name="O'Sullivan O."/>
            <person name="Ritari J."/>
            <person name="Douillard F.P."/>
            <person name="Paul Ross R."/>
            <person name="Yang R."/>
            <person name="Briner A.E."/>
            <person name="Felis G.E."/>
            <person name="de Vos W.M."/>
            <person name="Barrangou R."/>
            <person name="Klaenhammer T.R."/>
            <person name="Caufield P.W."/>
            <person name="Cui Y."/>
            <person name="Zhang H."/>
            <person name="O'Toole P.W."/>
        </authorList>
    </citation>
    <scope>NUCLEOTIDE SEQUENCE [LARGE SCALE GENOMIC DNA]</scope>
    <source>
        <strain evidence="12 13">DSM 15353</strain>
    </source>
</reference>
<dbReference type="Proteomes" id="UP000051491">
    <property type="component" value="Unassembled WGS sequence"/>
</dbReference>
<sequence length="152" mass="16701">MEFNEIKDLMDEFNSSSTREMEISTEGFHIHLSKNETSFQPAAPVVSAPAAPVQTASVPQKQAPAEEEKVEEKGTPINAPMVGTVYLKPEPEKPSYVSVGQKVSKGDVVCIIEAMKMMTEIKSEVAGTISEVLVENEELVEFDQPLFRVEEG</sequence>
<name>A0A0R2KCP7_9LACO</name>
<feature type="compositionally biased region" description="Low complexity" evidence="9">
    <location>
        <begin position="41"/>
        <end position="60"/>
    </location>
</feature>
<keyword evidence="7 8" id="KW-0092">Biotin</keyword>
<keyword evidence="11" id="KW-0436">Ligase</keyword>
<dbReference type="PATRIC" id="fig|89059.3.peg.1181"/>
<dbReference type="InterPro" id="IPR011053">
    <property type="entry name" value="Single_hybrid_motif"/>
</dbReference>
<dbReference type="PROSITE" id="PS00188">
    <property type="entry name" value="BIOTIN"/>
    <property type="match status" value="1"/>
</dbReference>
<dbReference type="GO" id="GO:0003989">
    <property type="term" value="F:acetyl-CoA carboxylase activity"/>
    <property type="evidence" value="ECO:0007669"/>
    <property type="project" value="InterPro"/>
</dbReference>
<evidence type="ECO:0000256" key="1">
    <source>
        <dbReference type="ARBA" id="ARBA00005194"/>
    </source>
</evidence>
<dbReference type="InterPro" id="IPR050709">
    <property type="entry name" value="Biotin_Carboxyl_Carrier/Decarb"/>
</dbReference>
<evidence type="ECO:0000256" key="7">
    <source>
        <dbReference type="ARBA" id="ARBA00023267"/>
    </source>
</evidence>
<dbReference type="InterPro" id="IPR000089">
    <property type="entry name" value="Biotin_lipoyl"/>
</dbReference>
<accession>A0A0R2KCP7</accession>
<gene>
    <name evidence="11" type="primary">accB</name>
    <name evidence="12" type="ORF">IV43_GL001100</name>
    <name evidence="11" type="ORF">K8V00_04310</name>
</gene>
<evidence type="ECO:0000259" key="10">
    <source>
        <dbReference type="PROSITE" id="PS50968"/>
    </source>
</evidence>
<comment type="caution">
    <text evidence="12">The sequence shown here is derived from an EMBL/GenBank/DDBJ whole genome shotgun (WGS) entry which is preliminary data.</text>
</comment>
<protein>
    <recommendedName>
        <fullName evidence="2 8">Biotin carboxyl carrier protein of acetyl-CoA carboxylase</fullName>
    </recommendedName>
</protein>
<keyword evidence="4 8" id="KW-0276">Fatty acid metabolism</keyword>
<comment type="pathway">
    <text evidence="1 8">Lipid metabolism; fatty acid biosynthesis.</text>
</comment>
<evidence type="ECO:0000256" key="8">
    <source>
        <dbReference type="RuleBase" id="RU364072"/>
    </source>
</evidence>
<dbReference type="OrthoDB" id="9811735at2"/>
<evidence type="ECO:0000256" key="6">
    <source>
        <dbReference type="ARBA" id="ARBA00023160"/>
    </source>
</evidence>
<evidence type="ECO:0000256" key="5">
    <source>
        <dbReference type="ARBA" id="ARBA00023098"/>
    </source>
</evidence>
<dbReference type="PANTHER" id="PTHR45266:SF3">
    <property type="entry name" value="OXALOACETATE DECARBOXYLASE ALPHA CHAIN"/>
    <property type="match status" value="1"/>
</dbReference>
<dbReference type="STRING" id="89059.LAC1533_1521"/>
<organism evidence="12 13">
    <name type="scientific">Ligilactobacillus acidipiscis</name>
    <dbReference type="NCBI Taxonomy" id="89059"/>
    <lineage>
        <taxon>Bacteria</taxon>
        <taxon>Bacillati</taxon>
        <taxon>Bacillota</taxon>
        <taxon>Bacilli</taxon>
        <taxon>Lactobacillales</taxon>
        <taxon>Lactobacillaceae</taxon>
        <taxon>Ligilactobacillus</taxon>
    </lineage>
</organism>
<dbReference type="PROSITE" id="PS50968">
    <property type="entry name" value="BIOTINYL_LIPOYL"/>
    <property type="match status" value="1"/>
</dbReference>
<proteinExistence type="predicted"/>
<evidence type="ECO:0000256" key="4">
    <source>
        <dbReference type="ARBA" id="ARBA00022832"/>
    </source>
</evidence>
<reference evidence="11" key="2">
    <citation type="journal article" date="2021" name="PeerJ">
        <title>Extensive microbial diversity within the chicken gut microbiome revealed by metagenomics and culture.</title>
        <authorList>
            <person name="Gilroy R."/>
            <person name="Ravi A."/>
            <person name="Getino M."/>
            <person name="Pursley I."/>
            <person name="Horton D.L."/>
            <person name="Alikhan N.F."/>
            <person name="Baker D."/>
            <person name="Gharbi K."/>
            <person name="Hall N."/>
            <person name="Watson M."/>
            <person name="Adriaenssens E.M."/>
            <person name="Foster-Nyarko E."/>
            <person name="Jarju S."/>
            <person name="Secka A."/>
            <person name="Antonio M."/>
            <person name="Oren A."/>
            <person name="Chaudhuri R.R."/>
            <person name="La Ragione R."/>
            <person name="Hildebrand F."/>
            <person name="Pallen M.J."/>
        </authorList>
    </citation>
    <scope>NUCLEOTIDE SEQUENCE</scope>
    <source>
        <strain evidence="11">CHK174-6876</strain>
    </source>
</reference>
<keyword evidence="5 8" id="KW-0443">Lipid metabolism</keyword>
<dbReference type="Proteomes" id="UP000707535">
    <property type="component" value="Unassembled WGS sequence"/>
</dbReference>